<evidence type="ECO:0000256" key="3">
    <source>
        <dbReference type="ARBA" id="ARBA00022617"/>
    </source>
</evidence>
<keyword evidence="7" id="KW-0503">Monooxygenase</keyword>
<keyword evidence="3" id="KW-0349">Heme</keyword>
<name>A0AAD5JET8_ACENE</name>
<dbReference type="EMBL" id="JAJSOW010000003">
    <property type="protein sequence ID" value="KAI9196920.1"/>
    <property type="molecule type" value="Genomic_DNA"/>
</dbReference>
<dbReference type="InterPro" id="IPR001128">
    <property type="entry name" value="Cyt_P450"/>
</dbReference>
<dbReference type="GO" id="GO:0016705">
    <property type="term" value="F:oxidoreductase activity, acting on paired donors, with incorporation or reduction of molecular oxygen"/>
    <property type="evidence" value="ECO:0007669"/>
    <property type="project" value="InterPro"/>
</dbReference>
<dbReference type="Gene3D" id="1.10.630.10">
    <property type="entry name" value="Cytochrome P450"/>
    <property type="match status" value="1"/>
</dbReference>
<comment type="similarity">
    <text evidence="2">Belongs to the cytochrome P450 family.</text>
</comment>
<keyword evidence="9" id="KW-1185">Reference proteome</keyword>
<gene>
    <name evidence="8" type="ORF">LWI28_028096</name>
</gene>
<proteinExistence type="inferred from homology"/>
<keyword evidence="6" id="KW-0408">Iron</keyword>
<dbReference type="Pfam" id="PF00067">
    <property type="entry name" value="p450"/>
    <property type="match status" value="1"/>
</dbReference>
<keyword evidence="4" id="KW-0479">Metal-binding</keyword>
<dbReference type="SUPFAM" id="SSF48264">
    <property type="entry name" value="Cytochrome P450"/>
    <property type="match status" value="1"/>
</dbReference>
<dbReference type="Proteomes" id="UP001064489">
    <property type="component" value="Chromosome 1"/>
</dbReference>
<evidence type="ECO:0000256" key="5">
    <source>
        <dbReference type="ARBA" id="ARBA00023002"/>
    </source>
</evidence>
<dbReference type="InterPro" id="IPR036396">
    <property type="entry name" value="Cyt_P450_sf"/>
</dbReference>
<accession>A0AAD5JET8</accession>
<protein>
    <recommendedName>
        <fullName evidence="10">Cytochrome P450</fullName>
    </recommendedName>
</protein>
<evidence type="ECO:0000313" key="9">
    <source>
        <dbReference type="Proteomes" id="UP001064489"/>
    </source>
</evidence>
<sequence>MFSSGCISLKREKLSSRRSKTEEEEEEFDILTACMLDEDKEKEAKEDDQQMNAVRKSDKFLRDTTFNLLAAGRDTVSAGLTWFFWLIATHPLVENKILEEIRANNAYRKRWRSRKAFLYRTRAK</sequence>
<evidence type="ECO:0000256" key="2">
    <source>
        <dbReference type="ARBA" id="ARBA00010617"/>
    </source>
</evidence>
<reference evidence="8" key="2">
    <citation type="submission" date="2023-02" db="EMBL/GenBank/DDBJ databases">
        <authorList>
            <person name="Swenson N.G."/>
            <person name="Wegrzyn J.L."/>
            <person name="Mcevoy S.L."/>
        </authorList>
    </citation>
    <scope>NUCLEOTIDE SEQUENCE</scope>
    <source>
        <strain evidence="8">91603</strain>
        <tissue evidence="8">Leaf</tissue>
    </source>
</reference>
<evidence type="ECO:0000313" key="8">
    <source>
        <dbReference type="EMBL" id="KAI9196920.1"/>
    </source>
</evidence>
<dbReference type="GO" id="GO:0005506">
    <property type="term" value="F:iron ion binding"/>
    <property type="evidence" value="ECO:0007669"/>
    <property type="project" value="InterPro"/>
</dbReference>
<organism evidence="8 9">
    <name type="scientific">Acer negundo</name>
    <name type="common">Box elder</name>
    <dbReference type="NCBI Taxonomy" id="4023"/>
    <lineage>
        <taxon>Eukaryota</taxon>
        <taxon>Viridiplantae</taxon>
        <taxon>Streptophyta</taxon>
        <taxon>Embryophyta</taxon>
        <taxon>Tracheophyta</taxon>
        <taxon>Spermatophyta</taxon>
        <taxon>Magnoliopsida</taxon>
        <taxon>eudicotyledons</taxon>
        <taxon>Gunneridae</taxon>
        <taxon>Pentapetalae</taxon>
        <taxon>rosids</taxon>
        <taxon>malvids</taxon>
        <taxon>Sapindales</taxon>
        <taxon>Sapindaceae</taxon>
        <taxon>Hippocastanoideae</taxon>
        <taxon>Acereae</taxon>
        <taxon>Acer</taxon>
    </lineage>
</organism>
<comment type="cofactor">
    <cofactor evidence="1">
        <name>heme</name>
        <dbReference type="ChEBI" id="CHEBI:30413"/>
    </cofactor>
</comment>
<keyword evidence="5" id="KW-0560">Oxidoreductase</keyword>
<dbReference type="AlphaFoldDB" id="A0AAD5JET8"/>
<comment type="caution">
    <text evidence="8">The sequence shown here is derived from an EMBL/GenBank/DDBJ whole genome shotgun (WGS) entry which is preliminary data.</text>
</comment>
<evidence type="ECO:0008006" key="10">
    <source>
        <dbReference type="Google" id="ProtNLM"/>
    </source>
</evidence>
<dbReference type="PANTHER" id="PTHR24296">
    <property type="entry name" value="CYTOCHROME P450"/>
    <property type="match status" value="1"/>
</dbReference>
<evidence type="ECO:0000256" key="4">
    <source>
        <dbReference type="ARBA" id="ARBA00022723"/>
    </source>
</evidence>
<reference evidence="8" key="1">
    <citation type="journal article" date="2022" name="Plant J.">
        <title>Strategies of tolerance reflected in two North American maple genomes.</title>
        <authorList>
            <person name="McEvoy S.L."/>
            <person name="Sezen U.U."/>
            <person name="Trouern-Trend A."/>
            <person name="McMahon S.M."/>
            <person name="Schaberg P.G."/>
            <person name="Yang J."/>
            <person name="Wegrzyn J.L."/>
            <person name="Swenson N.G."/>
        </authorList>
    </citation>
    <scope>NUCLEOTIDE SEQUENCE</scope>
    <source>
        <strain evidence="8">91603</strain>
    </source>
</reference>
<evidence type="ECO:0000256" key="7">
    <source>
        <dbReference type="ARBA" id="ARBA00023033"/>
    </source>
</evidence>
<evidence type="ECO:0000256" key="6">
    <source>
        <dbReference type="ARBA" id="ARBA00023004"/>
    </source>
</evidence>
<evidence type="ECO:0000256" key="1">
    <source>
        <dbReference type="ARBA" id="ARBA00001971"/>
    </source>
</evidence>
<dbReference type="GO" id="GO:0020037">
    <property type="term" value="F:heme binding"/>
    <property type="evidence" value="ECO:0007669"/>
    <property type="project" value="InterPro"/>
</dbReference>
<dbReference type="GO" id="GO:0004497">
    <property type="term" value="F:monooxygenase activity"/>
    <property type="evidence" value="ECO:0007669"/>
    <property type="project" value="UniProtKB-KW"/>
</dbReference>